<dbReference type="InterPro" id="IPR047641">
    <property type="entry name" value="ABC_transpr_MalK/UgpC-like"/>
</dbReference>
<dbReference type="Gene3D" id="3.40.50.300">
    <property type="entry name" value="P-loop containing nucleotide triphosphate hydrolases"/>
    <property type="match status" value="1"/>
</dbReference>
<reference evidence="5" key="2">
    <citation type="submission" date="2021-04" db="EMBL/GenBank/DDBJ databases">
        <authorList>
            <person name="Gilroy R."/>
        </authorList>
    </citation>
    <scope>NUCLEOTIDE SEQUENCE</scope>
    <source>
        <strain evidence="5">12435</strain>
    </source>
</reference>
<feature type="domain" description="ABC transporter" evidence="4">
    <location>
        <begin position="3"/>
        <end position="233"/>
    </location>
</feature>
<dbReference type="Proteomes" id="UP000823990">
    <property type="component" value="Unassembled WGS sequence"/>
</dbReference>
<keyword evidence="3" id="KW-0472">Membrane</keyword>
<keyword evidence="5" id="KW-0067">ATP-binding</keyword>
<gene>
    <name evidence="5" type="ORF">H9892_06800</name>
</gene>
<evidence type="ECO:0000256" key="3">
    <source>
        <dbReference type="ARBA" id="ARBA00023136"/>
    </source>
</evidence>
<keyword evidence="5" id="KW-0547">Nucleotide-binding</keyword>
<dbReference type="AlphaFoldDB" id="A0A9D1Q1B2"/>
<dbReference type="InterPro" id="IPR003439">
    <property type="entry name" value="ABC_transporter-like_ATP-bd"/>
</dbReference>
<comment type="caution">
    <text evidence="5">The sequence shown here is derived from an EMBL/GenBank/DDBJ whole genome shotgun (WGS) entry which is preliminary data.</text>
</comment>
<dbReference type="SUPFAM" id="SSF52540">
    <property type="entry name" value="P-loop containing nucleoside triphosphate hydrolases"/>
    <property type="match status" value="1"/>
</dbReference>
<evidence type="ECO:0000256" key="1">
    <source>
        <dbReference type="ARBA" id="ARBA00022475"/>
    </source>
</evidence>
<name>A0A9D1Q1B2_9FIRM</name>
<keyword evidence="1" id="KW-1003">Cell membrane</keyword>
<dbReference type="PROSITE" id="PS50893">
    <property type="entry name" value="ABC_TRANSPORTER_2"/>
    <property type="match status" value="1"/>
</dbReference>
<dbReference type="EMBL" id="DXHS01000117">
    <property type="protein sequence ID" value="HIW03031.1"/>
    <property type="molecule type" value="Genomic_DNA"/>
</dbReference>
<evidence type="ECO:0000313" key="6">
    <source>
        <dbReference type="Proteomes" id="UP000823990"/>
    </source>
</evidence>
<dbReference type="GO" id="GO:0055052">
    <property type="term" value="C:ATP-binding cassette (ABC) transporter complex, substrate-binding subunit-containing"/>
    <property type="evidence" value="ECO:0007669"/>
    <property type="project" value="TreeGrafter"/>
</dbReference>
<evidence type="ECO:0000256" key="2">
    <source>
        <dbReference type="ARBA" id="ARBA00022967"/>
    </source>
</evidence>
<reference evidence="5" key="1">
    <citation type="journal article" date="2021" name="PeerJ">
        <title>Extensive microbial diversity within the chicken gut microbiome revealed by metagenomics and culture.</title>
        <authorList>
            <person name="Gilroy R."/>
            <person name="Ravi A."/>
            <person name="Getino M."/>
            <person name="Pursley I."/>
            <person name="Horton D.L."/>
            <person name="Alikhan N.F."/>
            <person name="Baker D."/>
            <person name="Gharbi K."/>
            <person name="Hall N."/>
            <person name="Watson M."/>
            <person name="Adriaenssens E.M."/>
            <person name="Foster-Nyarko E."/>
            <person name="Jarju S."/>
            <person name="Secka A."/>
            <person name="Antonio M."/>
            <person name="Oren A."/>
            <person name="Chaudhuri R.R."/>
            <person name="La Ragione R."/>
            <person name="Hildebrand F."/>
            <person name="Pallen M.J."/>
        </authorList>
    </citation>
    <scope>NUCLEOTIDE SEQUENCE</scope>
    <source>
        <strain evidence="5">12435</strain>
    </source>
</reference>
<dbReference type="InterPro" id="IPR027417">
    <property type="entry name" value="P-loop_NTPase"/>
</dbReference>
<protein>
    <submittedName>
        <fullName evidence="5">ATP-binding cassette domain-containing protein</fullName>
    </submittedName>
</protein>
<dbReference type="GO" id="GO:0016887">
    <property type="term" value="F:ATP hydrolysis activity"/>
    <property type="evidence" value="ECO:0007669"/>
    <property type="project" value="InterPro"/>
</dbReference>
<evidence type="ECO:0000313" key="5">
    <source>
        <dbReference type="EMBL" id="HIW03031.1"/>
    </source>
</evidence>
<keyword evidence="2" id="KW-1278">Translocase</keyword>
<dbReference type="PANTHER" id="PTHR43875">
    <property type="entry name" value="MALTODEXTRIN IMPORT ATP-BINDING PROTEIN MSMX"/>
    <property type="match status" value="1"/>
</dbReference>
<proteinExistence type="predicted"/>
<evidence type="ECO:0000259" key="4">
    <source>
        <dbReference type="PROSITE" id="PS50893"/>
    </source>
</evidence>
<organism evidence="5 6">
    <name type="scientific">Candidatus Protoclostridium stercorigallinarum</name>
    <dbReference type="NCBI Taxonomy" id="2838741"/>
    <lineage>
        <taxon>Bacteria</taxon>
        <taxon>Bacillati</taxon>
        <taxon>Bacillota</taxon>
        <taxon>Clostridia</taxon>
        <taxon>Candidatus Protoclostridium</taxon>
    </lineage>
</organism>
<sequence>MKLESKNLTKKYDLDTLGIEDVSFAAENGIFGVAGEAGSGKCTLLGAIGGVLDISSGELLFDGVRANELPPSERDALLIRGEGEPVGGSVEHDIVYGLRLRGMRAKEAGARAREAAELLGITDALGMRARSLPPALRFRVGLARLAARRARIALLSDPYAGMTEDEKREAYAALVRVREHIGDCVAVVATGDGSELKYCGDEAAILRGGHIVRRGRVRDILADPRSAYVARFTADGHVNILTDGEKVYMARAEDIRLTEGDRPVLRSAGGYTLLYGGEGLPPVTAAGETARTHAGFSANALTELPEETALAAENALYGKYVKI</sequence>
<dbReference type="PANTHER" id="PTHR43875:SF15">
    <property type="entry name" value="TREHALOSE IMPORT ATP-BINDING PROTEIN SUGC"/>
    <property type="match status" value="1"/>
</dbReference>
<dbReference type="Pfam" id="PF00005">
    <property type="entry name" value="ABC_tran"/>
    <property type="match status" value="1"/>
</dbReference>
<accession>A0A9D1Q1B2</accession>
<dbReference type="GO" id="GO:0005524">
    <property type="term" value="F:ATP binding"/>
    <property type="evidence" value="ECO:0007669"/>
    <property type="project" value="UniProtKB-KW"/>
</dbReference>